<dbReference type="SMART" id="SM00850">
    <property type="entry name" value="LytTR"/>
    <property type="match status" value="1"/>
</dbReference>
<dbReference type="Gene3D" id="3.40.50.2300">
    <property type="match status" value="1"/>
</dbReference>
<evidence type="ECO:0000259" key="4">
    <source>
        <dbReference type="PROSITE" id="PS50110"/>
    </source>
</evidence>
<feature type="domain" description="Response regulatory" evidence="4">
    <location>
        <begin position="2"/>
        <end position="116"/>
    </location>
</feature>
<keyword evidence="1" id="KW-0902">Two-component regulatory system</keyword>
<dbReference type="EMBL" id="PDTV01000007">
    <property type="protein sequence ID" value="PIE83109.1"/>
    <property type="molecule type" value="Genomic_DNA"/>
</dbReference>
<comment type="caution">
    <text evidence="6">The sequence shown here is derived from an EMBL/GenBank/DDBJ whole genome shotgun (WGS) entry which is preliminary data.</text>
</comment>
<dbReference type="InterPro" id="IPR001789">
    <property type="entry name" value="Sig_transdc_resp-reg_receiver"/>
</dbReference>
<evidence type="ECO:0000256" key="2">
    <source>
        <dbReference type="ARBA" id="ARBA00023125"/>
    </source>
</evidence>
<dbReference type="PROSITE" id="PS50930">
    <property type="entry name" value="HTH_LYTTR"/>
    <property type="match status" value="1"/>
</dbReference>
<organism evidence="6 7">
    <name type="scientific">Candidatus Contendibacter odensensis</name>
    <dbReference type="NCBI Taxonomy" id="1400860"/>
    <lineage>
        <taxon>Bacteria</taxon>
        <taxon>Pseudomonadati</taxon>
        <taxon>Pseudomonadota</taxon>
        <taxon>Gammaproteobacteria</taxon>
        <taxon>Candidatus Competibacteraceae</taxon>
        <taxon>Candidatus Contendibacter</taxon>
    </lineage>
</organism>
<feature type="modified residue" description="4-aspartylphosphate" evidence="3">
    <location>
        <position position="53"/>
    </location>
</feature>
<dbReference type="SMART" id="SM00448">
    <property type="entry name" value="REC"/>
    <property type="match status" value="1"/>
</dbReference>
<dbReference type="GO" id="GO:0032993">
    <property type="term" value="C:protein-DNA complex"/>
    <property type="evidence" value="ECO:0007669"/>
    <property type="project" value="TreeGrafter"/>
</dbReference>
<evidence type="ECO:0000256" key="3">
    <source>
        <dbReference type="PROSITE-ProRule" id="PRU00169"/>
    </source>
</evidence>
<dbReference type="PANTHER" id="PTHR48111">
    <property type="entry name" value="REGULATOR OF RPOS"/>
    <property type="match status" value="1"/>
</dbReference>
<dbReference type="Proteomes" id="UP000229278">
    <property type="component" value="Unassembled WGS sequence"/>
</dbReference>
<dbReference type="GO" id="GO:0000156">
    <property type="term" value="F:phosphorelay response regulator activity"/>
    <property type="evidence" value="ECO:0007669"/>
    <property type="project" value="TreeGrafter"/>
</dbReference>
<dbReference type="Pfam" id="PF00072">
    <property type="entry name" value="Response_reg"/>
    <property type="match status" value="1"/>
</dbReference>
<protein>
    <submittedName>
        <fullName evidence="6">DNA-binding response regulator</fullName>
    </submittedName>
</protein>
<sequence length="246" mass="27907">MHILIVDDEPLARDRLRTLLDRLADYQVCGEASDGLEALRLTQILHPDIVLLDIEMPGLDGLEIARRLATFEQPPAIVFTTAHSKYALNAFGAQAIAYLLKPVRLEKLEQALADAHRLNRAQLAHLAAEPEKTKEQQRSYMRVQVGQRLDLIPLADVFYFRANQKYVVVRHRHGEALIEQSLRSLEQELGARVIRVHRNALAIVVQVAGLKKKPDGSTVVIFQDIVDELEVSRRHLPVIRQFLKES</sequence>
<dbReference type="GO" id="GO:0005829">
    <property type="term" value="C:cytosol"/>
    <property type="evidence" value="ECO:0007669"/>
    <property type="project" value="TreeGrafter"/>
</dbReference>
<evidence type="ECO:0000256" key="1">
    <source>
        <dbReference type="ARBA" id="ARBA00023012"/>
    </source>
</evidence>
<dbReference type="GO" id="GO:0006355">
    <property type="term" value="P:regulation of DNA-templated transcription"/>
    <property type="evidence" value="ECO:0007669"/>
    <property type="project" value="TreeGrafter"/>
</dbReference>
<dbReference type="PANTHER" id="PTHR48111:SF3">
    <property type="entry name" value="TRANSCRIPTIONAL REGULATORY PROTEIN BTSR"/>
    <property type="match status" value="1"/>
</dbReference>
<feature type="domain" description="HTH LytTR-type" evidence="5">
    <location>
        <begin position="141"/>
        <end position="245"/>
    </location>
</feature>
<keyword evidence="3" id="KW-0597">Phosphoprotein</keyword>
<dbReference type="AlphaFoldDB" id="A0A2G6PG03"/>
<dbReference type="InterPro" id="IPR011006">
    <property type="entry name" value="CheY-like_superfamily"/>
</dbReference>
<dbReference type="InterPro" id="IPR007492">
    <property type="entry name" value="LytTR_DNA-bd_dom"/>
</dbReference>
<dbReference type="SUPFAM" id="SSF52172">
    <property type="entry name" value="CheY-like"/>
    <property type="match status" value="1"/>
</dbReference>
<accession>A0A2G6PG03</accession>
<dbReference type="Pfam" id="PF04397">
    <property type="entry name" value="LytTR"/>
    <property type="match status" value="1"/>
</dbReference>
<dbReference type="InterPro" id="IPR039420">
    <property type="entry name" value="WalR-like"/>
</dbReference>
<dbReference type="Gene3D" id="2.40.50.1020">
    <property type="entry name" value="LytTr DNA-binding domain"/>
    <property type="match status" value="1"/>
</dbReference>
<dbReference type="GO" id="GO:0000976">
    <property type="term" value="F:transcription cis-regulatory region binding"/>
    <property type="evidence" value="ECO:0007669"/>
    <property type="project" value="TreeGrafter"/>
</dbReference>
<proteinExistence type="predicted"/>
<evidence type="ECO:0000313" key="7">
    <source>
        <dbReference type="Proteomes" id="UP000229278"/>
    </source>
</evidence>
<gene>
    <name evidence="6" type="ORF">CSA09_03315</name>
</gene>
<dbReference type="PROSITE" id="PS50110">
    <property type="entry name" value="RESPONSE_REGULATORY"/>
    <property type="match status" value="1"/>
</dbReference>
<evidence type="ECO:0000313" key="6">
    <source>
        <dbReference type="EMBL" id="PIE83109.1"/>
    </source>
</evidence>
<evidence type="ECO:0000259" key="5">
    <source>
        <dbReference type="PROSITE" id="PS50930"/>
    </source>
</evidence>
<reference evidence="6 7" key="1">
    <citation type="submission" date="2017-10" db="EMBL/GenBank/DDBJ databases">
        <title>Novel microbial diversity and functional potential in the marine mammal oral microbiome.</title>
        <authorList>
            <person name="Dudek N.K."/>
            <person name="Sun C.L."/>
            <person name="Burstein D."/>
            <person name="Kantor R.S."/>
            <person name="Aliaga Goltsman D.S."/>
            <person name="Bik E.M."/>
            <person name="Thomas B.C."/>
            <person name="Banfield J.F."/>
            <person name="Relman D.A."/>
        </authorList>
    </citation>
    <scope>NUCLEOTIDE SEQUENCE [LARGE SCALE GENOMIC DNA]</scope>
    <source>
        <strain evidence="6">DOLJORAL78_50_517</strain>
    </source>
</reference>
<name>A0A2G6PG03_9GAMM</name>
<keyword evidence="2 6" id="KW-0238">DNA-binding</keyword>